<dbReference type="SUPFAM" id="SSF69572">
    <property type="entry name" value="Activating enzymes of the ubiquitin-like proteins"/>
    <property type="match status" value="1"/>
</dbReference>
<dbReference type="CDD" id="cd00757">
    <property type="entry name" value="ThiF_MoeB_HesA_family"/>
    <property type="match status" value="1"/>
</dbReference>
<reference evidence="3" key="1">
    <citation type="submission" date="2016-10" db="EMBL/GenBank/DDBJ databases">
        <authorList>
            <person name="Varghese N."/>
        </authorList>
    </citation>
    <scope>NUCLEOTIDE SEQUENCE [LARGE SCALE GENOMIC DNA]</scope>
    <source>
        <strain evidence="3">DSM 24868</strain>
    </source>
</reference>
<keyword evidence="2" id="KW-0808">Transferase</keyword>
<dbReference type="Pfam" id="PF00899">
    <property type="entry name" value="ThiF"/>
    <property type="match status" value="1"/>
</dbReference>
<dbReference type="InterPro" id="IPR000594">
    <property type="entry name" value="ThiF_NAD_FAD-bd"/>
</dbReference>
<keyword evidence="2" id="KW-0548">Nucleotidyltransferase</keyword>
<dbReference type="eggNOG" id="COG0476">
    <property type="taxonomic scope" value="Bacteria"/>
</dbReference>
<feature type="domain" description="THIF-type NAD/FAD binding fold" evidence="1">
    <location>
        <begin position="11"/>
        <end position="233"/>
    </location>
</feature>
<dbReference type="GO" id="GO:0008641">
    <property type="term" value="F:ubiquitin-like modifier activating enzyme activity"/>
    <property type="evidence" value="ECO:0007669"/>
    <property type="project" value="InterPro"/>
</dbReference>
<dbReference type="EMBL" id="FNZI01000001">
    <property type="protein sequence ID" value="SEI97130.1"/>
    <property type="molecule type" value="Genomic_DNA"/>
</dbReference>
<dbReference type="GO" id="GO:0005829">
    <property type="term" value="C:cytosol"/>
    <property type="evidence" value="ECO:0007669"/>
    <property type="project" value="TreeGrafter"/>
</dbReference>
<dbReference type="PANTHER" id="PTHR10953">
    <property type="entry name" value="UBIQUITIN-ACTIVATING ENZYME E1"/>
    <property type="match status" value="1"/>
</dbReference>
<organism evidence="2 3">
    <name type="scientific">Demequina mangrovi</name>
    <dbReference type="NCBI Taxonomy" id="1043493"/>
    <lineage>
        <taxon>Bacteria</taxon>
        <taxon>Bacillati</taxon>
        <taxon>Actinomycetota</taxon>
        <taxon>Actinomycetes</taxon>
        <taxon>Micrococcales</taxon>
        <taxon>Demequinaceae</taxon>
        <taxon>Demequina</taxon>
    </lineage>
</organism>
<dbReference type="GO" id="GO:0008146">
    <property type="term" value="F:sulfotransferase activity"/>
    <property type="evidence" value="ECO:0007669"/>
    <property type="project" value="TreeGrafter"/>
</dbReference>
<sequence>MTRVGADAFVRQRALPGFGAAGQDALAGARVAIVGVGGLGCPAALQLAAAGVGALTLIDGDIVAVSNLHRQVLFGPSDVGRLKVSAATEALARIAPGTAIEAVPSRLTAASAASTLAGHDLILDCTDTWPSRLAVDDAAVALGVPLVWGAVQGWFGQVTVFADGRSLRDIFPTEPAPDFGVCDAGGVLGPLCGQVGAAMASQAVVLLSGAGRGLAGTLQVIDARDGEWRSLPVAGGARA</sequence>
<keyword evidence="3" id="KW-1185">Reference proteome</keyword>
<dbReference type="PANTHER" id="PTHR10953:SF102">
    <property type="entry name" value="ADENYLYLTRANSFERASE AND SULFURTRANSFERASE MOCS3"/>
    <property type="match status" value="1"/>
</dbReference>
<dbReference type="AlphaFoldDB" id="A0A1H6V8Y4"/>
<name>A0A1H6V8Y4_9MICO</name>
<dbReference type="GO" id="GO:0016779">
    <property type="term" value="F:nucleotidyltransferase activity"/>
    <property type="evidence" value="ECO:0007669"/>
    <property type="project" value="UniProtKB-KW"/>
</dbReference>
<accession>A0A1H6V8Y4</accession>
<evidence type="ECO:0000259" key="1">
    <source>
        <dbReference type="Pfam" id="PF00899"/>
    </source>
</evidence>
<protein>
    <submittedName>
        <fullName evidence="2">Molybdopterin or thiamine biosynthesis adenylyltransferase</fullName>
    </submittedName>
</protein>
<dbReference type="Gene3D" id="3.40.50.720">
    <property type="entry name" value="NAD(P)-binding Rossmann-like Domain"/>
    <property type="match status" value="1"/>
</dbReference>
<evidence type="ECO:0000313" key="3">
    <source>
        <dbReference type="Proteomes" id="UP000183315"/>
    </source>
</evidence>
<dbReference type="InterPro" id="IPR035985">
    <property type="entry name" value="Ubiquitin-activating_enz"/>
</dbReference>
<dbReference type="GO" id="GO:0004792">
    <property type="term" value="F:thiosulfate-cyanide sulfurtransferase activity"/>
    <property type="evidence" value="ECO:0007669"/>
    <property type="project" value="TreeGrafter"/>
</dbReference>
<evidence type="ECO:0000313" key="2">
    <source>
        <dbReference type="EMBL" id="SEI97130.1"/>
    </source>
</evidence>
<gene>
    <name evidence="2" type="ORF">SAMN05421637_0595</name>
</gene>
<dbReference type="Proteomes" id="UP000183315">
    <property type="component" value="Unassembled WGS sequence"/>
</dbReference>
<proteinExistence type="predicted"/>
<dbReference type="STRING" id="1043493.SAMN05421637_0595"/>
<dbReference type="InterPro" id="IPR045886">
    <property type="entry name" value="ThiF/MoeB/HesA"/>
</dbReference>